<name>A0A1H3TG38_9BURK</name>
<organism evidence="1 2">
    <name type="scientific">Delftia lacustris</name>
    <dbReference type="NCBI Taxonomy" id="558537"/>
    <lineage>
        <taxon>Bacteria</taxon>
        <taxon>Pseudomonadati</taxon>
        <taxon>Pseudomonadota</taxon>
        <taxon>Betaproteobacteria</taxon>
        <taxon>Burkholderiales</taxon>
        <taxon>Comamonadaceae</taxon>
        <taxon>Delftia</taxon>
    </lineage>
</organism>
<sequence length="156" mass="16613">MAQHMQQQILTAWRVDLVLAATLAGDSVRVEGRNAYPVSALPAIDISAADEGIEPLSGGRGGLATLHREFLVDVTSIATGDQAREQAMELHAQIEERMGPAAGGVLGGLLIAPPRLRGIRGQWDEAATQPIYIVRGMWLCRYLTAEGAPRGPASHP</sequence>
<proteinExistence type="predicted"/>
<dbReference type="Proteomes" id="UP000183417">
    <property type="component" value="Unassembled WGS sequence"/>
</dbReference>
<accession>A0A1H3TG38</accession>
<reference evidence="1 2" key="1">
    <citation type="submission" date="2016-10" db="EMBL/GenBank/DDBJ databases">
        <authorList>
            <person name="de Groot N.N."/>
        </authorList>
    </citation>
    <scope>NUCLEOTIDE SEQUENCE [LARGE SCALE GENOMIC DNA]</scope>
    <source>
        <strain evidence="1 2">LMG 24775</strain>
    </source>
</reference>
<evidence type="ECO:0000313" key="1">
    <source>
        <dbReference type="EMBL" id="SDZ49194.1"/>
    </source>
</evidence>
<dbReference type="AlphaFoldDB" id="A0A1H3TG38"/>
<gene>
    <name evidence="1" type="ORF">SAMN05421547_12851</name>
</gene>
<protein>
    <submittedName>
        <fullName evidence="1">Uncharacterized protein</fullName>
    </submittedName>
</protein>
<evidence type="ECO:0000313" key="2">
    <source>
        <dbReference type="Proteomes" id="UP000183417"/>
    </source>
</evidence>
<dbReference type="EMBL" id="FNPE01000028">
    <property type="protein sequence ID" value="SDZ49194.1"/>
    <property type="molecule type" value="Genomic_DNA"/>
</dbReference>